<feature type="compositionally biased region" description="Polar residues" evidence="1">
    <location>
        <begin position="131"/>
        <end position="140"/>
    </location>
</feature>
<dbReference type="InterPro" id="IPR051291">
    <property type="entry name" value="CIMAP"/>
</dbReference>
<evidence type="ECO:0000256" key="1">
    <source>
        <dbReference type="SAM" id="MobiDB-lite"/>
    </source>
</evidence>
<evidence type="ECO:0000313" key="2">
    <source>
        <dbReference type="EMBL" id="CBJ31684.1"/>
    </source>
</evidence>
<feature type="compositionally biased region" description="Polar residues" evidence="1">
    <location>
        <begin position="534"/>
        <end position="545"/>
    </location>
</feature>
<dbReference type="InterPro" id="IPR010736">
    <property type="entry name" value="SHIPPO-rpt"/>
</dbReference>
<dbReference type="Pfam" id="PF07004">
    <property type="entry name" value="SHIPPO-rpt"/>
    <property type="match status" value="2"/>
</dbReference>
<dbReference type="EMBL" id="FN648458">
    <property type="protein sequence ID" value="CBJ31684.1"/>
    <property type="molecule type" value="Genomic_DNA"/>
</dbReference>
<dbReference type="Proteomes" id="UP000002630">
    <property type="component" value="Linkage Group LG27"/>
</dbReference>
<feature type="compositionally biased region" description="Gly residues" evidence="1">
    <location>
        <begin position="491"/>
        <end position="500"/>
    </location>
</feature>
<evidence type="ECO:0000313" key="3">
    <source>
        <dbReference type="Proteomes" id="UP000002630"/>
    </source>
</evidence>
<dbReference type="PANTHER" id="PTHR21580:SF28">
    <property type="entry name" value="BOREALIN N-TERMINAL DOMAIN-CONTAINING PROTEIN-RELATED"/>
    <property type="match status" value="1"/>
</dbReference>
<dbReference type="InParanoid" id="D7FUP0"/>
<dbReference type="PANTHER" id="PTHR21580">
    <property type="entry name" value="SHIPPO-1-RELATED"/>
    <property type="match status" value="1"/>
</dbReference>
<proteinExistence type="predicted"/>
<name>D7FUP0_ECTSI</name>
<organism evidence="2 3">
    <name type="scientific">Ectocarpus siliculosus</name>
    <name type="common">Brown alga</name>
    <name type="synonym">Conferva siliculosa</name>
    <dbReference type="NCBI Taxonomy" id="2880"/>
    <lineage>
        <taxon>Eukaryota</taxon>
        <taxon>Sar</taxon>
        <taxon>Stramenopiles</taxon>
        <taxon>Ochrophyta</taxon>
        <taxon>PX clade</taxon>
        <taxon>Phaeophyceae</taxon>
        <taxon>Ectocarpales</taxon>
        <taxon>Ectocarpaceae</taxon>
        <taxon>Ectocarpus</taxon>
    </lineage>
</organism>
<sequence length="613" mass="64658">MAASIDSPAWTFGLNPTVPGPRVPGPGTYNVAGSLDGGSAGTFFSPIGAKPTCPRTDVKRLVFGIEREGRDKPGPGAYDVTKNRPLRWNVSPRDRKHQTPRFPVSSPATDAGPGAYISSEFAGKGPAYSMPSRSPTTLDTPESPGPGQYVHVQLSVGRGENGAGEGFGKRDSPRFATEATPTPGPGEYQSPAFNPQLGKNITFGRNLRPAGWSARIKEITRFACELDGDNDDDDDCDGDQQWSGGWRRVGRFRAPLHHHRRESAERETIIARLRRRPSSAPPSSRFRRACARGRRLDRTADGGGGGGDRTEKKQQRGGTANGSSSSSSTCRRPRFIADVVKEAGRRKRAKSAAAMSAKITGVGASPSKRRSRETATGRGSSMGTAPQRPPDAAPSPGPSSYLPATLDETARDGKVVGIGGRSKDSAPRPGVGDYDLRAAEAAAAGSSTAVPPTLGRKPTGAPYDPALSRYLFRDDGRVTPSAHAYRPESATGGGGDGGLAGQAAAPPAWSFGGKRPTPRPPDGPGPGKFRPPYNNETDPCCSSSPAGVRFGAGREDMSGSVSGVPWVEAEERAARGEAGGRSARLYLPERDRMGSRAFMRSRQLPRPGTRGPR</sequence>
<protein>
    <submittedName>
        <fullName evidence="2">Uncharacterized protein</fullName>
    </submittedName>
</protein>
<reference evidence="2 3" key="1">
    <citation type="journal article" date="2010" name="Nature">
        <title>The Ectocarpus genome and the independent evolution of multicellularity in brown algae.</title>
        <authorList>
            <person name="Cock J.M."/>
            <person name="Sterck L."/>
            <person name="Rouze P."/>
            <person name="Scornet D."/>
            <person name="Allen A.E."/>
            <person name="Amoutzias G."/>
            <person name="Anthouard V."/>
            <person name="Artiguenave F."/>
            <person name="Aury J.M."/>
            <person name="Badger J.H."/>
            <person name="Beszteri B."/>
            <person name="Billiau K."/>
            <person name="Bonnet E."/>
            <person name="Bothwell J.H."/>
            <person name="Bowler C."/>
            <person name="Boyen C."/>
            <person name="Brownlee C."/>
            <person name="Carrano C.J."/>
            <person name="Charrier B."/>
            <person name="Cho G.Y."/>
            <person name="Coelho S.M."/>
            <person name="Collen J."/>
            <person name="Corre E."/>
            <person name="Da Silva C."/>
            <person name="Delage L."/>
            <person name="Delaroque N."/>
            <person name="Dittami S.M."/>
            <person name="Doulbeau S."/>
            <person name="Elias M."/>
            <person name="Farnham G."/>
            <person name="Gachon C.M."/>
            <person name="Gschloessl B."/>
            <person name="Heesch S."/>
            <person name="Jabbari K."/>
            <person name="Jubin C."/>
            <person name="Kawai H."/>
            <person name="Kimura K."/>
            <person name="Kloareg B."/>
            <person name="Kupper F.C."/>
            <person name="Lang D."/>
            <person name="Le Bail A."/>
            <person name="Leblanc C."/>
            <person name="Lerouge P."/>
            <person name="Lohr M."/>
            <person name="Lopez P.J."/>
            <person name="Martens C."/>
            <person name="Maumus F."/>
            <person name="Michel G."/>
            <person name="Miranda-Saavedra D."/>
            <person name="Morales J."/>
            <person name="Moreau H."/>
            <person name="Motomura T."/>
            <person name="Nagasato C."/>
            <person name="Napoli C.A."/>
            <person name="Nelson D.R."/>
            <person name="Nyvall-Collen P."/>
            <person name="Peters A.F."/>
            <person name="Pommier C."/>
            <person name="Potin P."/>
            <person name="Poulain J."/>
            <person name="Quesneville H."/>
            <person name="Read B."/>
            <person name="Rensing S.A."/>
            <person name="Ritter A."/>
            <person name="Rousvoal S."/>
            <person name="Samanta M."/>
            <person name="Samson G."/>
            <person name="Schroeder D.C."/>
            <person name="Segurens B."/>
            <person name="Strittmatter M."/>
            <person name="Tonon T."/>
            <person name="Tregear J.W."/>
            <person name="Valentin K."/>
            <person name="von Dassow P."/>
            <person name="Yamagishi T."/>
            <person name="Van de Peer Y."/>
            <person name="Wincker P."/>
        </authorList>
    </citation>
    <scope>NUCLEOTIDE SEQUENCE [LARGE SCALE GENOMIC DNA]</scope>
    <source>
        <strain evidence="3">Ec32 / CCAP1310/4</strain>
    </source>
</reference>
<keyword evidence="3" id="KW-1185">Reference proteome</keyword>
<feature type="compositionally biased region" description="Low complexity" evidence="1">
    <location>
        <begin position="501"/>
        <end position="515"/>
    </location>
</feature>
<dbReference type="AlphaFoldDB" id="D7FUP0"/>
<feature type="region of interest" description="Disordered" evidence="1">
    <location>
        <begin position="592"/>
        <end position="613"/>
    </location>
</feature>
<accession>D7FUP0</accession>
<feature type="region of interest" description="Disordered" evidence="1">
    <location>
        <begin position="274"/>
        <end position="564"/>
    </location>
</feature>
<dbReference type="OrthoDB" id="10576936at2759"/>
<dbReference type="EMBL" id="FN649752">
    <property type="protein sequence ID" value="CBJ31684.1"/>
    <property type="molecule type" value="Genomic_DNA"/>
</dbReference>
<gene>
    <name evidence="2" type="ORF">Esi_0274_0012</name>
</gene>
<feature type="region of interest" description="Disordered" evidence="1">
    <location>
        <begin position="90"/>
        <end position="190"/>
    </location>
</feature>
<feature type="compositionally biased region" description="Pro residues" evidence="1">
    <location>
        <begin position="387"/>
        <end position="397"/>
    </location>
</feature>